<reference evidence="3" key="1">
    <citation type="submission" date="2020-01" db="EMBL/GenBank/DDBJ databases">
        <title>Genome sequence of Kobresia littledalei, the first chromosome-level genome in the family Cyperaceae.</title>
        <authorList>
            <person name="Qu G."/>
        </authorList>
    </citation>
    <scope>NUCLEOTIDE SEQUENCE</scope>
    <source>
        <strain evidence="3">C.B.Clarke</strain>
        <tissue evidence="3">Leaf</tissue>
    </source>
</reference>
<feature type="region of interest" description="Disordered" evidence="1">
    <location>
        <begin position="188"/>
        <end position="237"/>
    </location>
</feature>
<accession>A0A833VYB6</accession>
<sequence length="276" mass="31087">MLNLLREEQVTQRVTSQGSFTKQVWNRLAPILSSQSEPNRTGNELQRRWKTLKAEFYDYKSCAEKSGWGWGWDAVLRVPIAPDESCWEDLKKFNPKLYKCKSKSFQWYNVMNELCGSNIATGHYAMSGAAYNEQLEDNISKSDSSDSDTNADAVQELSDFDIRAFRNTMDANYNFSVENFVGGTPVEHSPGAALGTSSGKRVREGSIGRGNEVSSKGKKSKGEPSHSNNNNDNNSSILLLIEESREWRMLMEEMKNKGKKIVEKLTKVKKDQGLSS</sequence>
<dbReference type="EMBL" id="SWLB01000002">
    <property type="protein sequence ID" value="KAF3340813.1"/>
    <property type="molecule type" value="Genomic_DNA"/>
</dbReference>
<evidence type="ECO:0000256" key="1">
    <source>
        <dbReference type="SAM" id="MobiDB-lite"/>
    </source>
</evidence>
<name>A0A833VYB6_9POAL</name>
<comment type="caution">
    <text evidence="3">The sequence shown here is derived from an EMBL/GenBank/DDBJ whole genome shotgun (WGS) entry which is preliminary data.</text>
</comment>
<feature type="domain" description="Myb/SANT-like" evidence="2">
    <location>
        <begin position="8"/>
        <end position="87"/>
    </location>
</feature>
<keyword evidence="3" id="KW-0238">DNA-binding</keyword>
<dbReference type="Proteomes" id="UP000623129">
    <property type="component" value="Unassembled WGS sequence"/>
</dbReference>
<gene>
    <name evidence="3" type="ORF">FCM35_KLT09657</name>
</gene>
<dbReference type="PANTHER" id="PTHR46929">
    <property type="entry name" value="EXPRESSED PROTEIN"/>
    <property type="match status" value="1"/>
</dbReference>
<dbReference type="Pfam" id="PF12776">
    <property type="entry name" value="Myb_DNA-bind_3"/>
    <property type="match status" value="1"/>
</dbReference>
<organism evidence="3 4">
    <name type="scientific">Carex littledalei</name>
    <dbReference type="NCBI Taxonomy" id="544730"/>
    <lineage>
        <taxon>Eukaryota</taxon>
        <taxon>Viridiplantae</taxon>
        <taxon>Streptophyta</taxon>
        <taxon>Embryophyta</taxon>
        <taxon>Tracheophyta</taxon>
        <taxon>Spermatophyta</taxon>
        <taxon>Magnoliopsida</taxon>
        <taxon>Liliopsida</taxon>
        <taxon>Poales</taxon>
        <taxon>Cyperaceae</taxon>
        <taxon>Cyperoideae</taxon>
        <taxon>Cariceae</taxon>
        <taxon>Carex</taxon>
        <taxon>Carex subgen. Euthyceras</taxon>
    </lineage>
</organism>
<protein>
    <submittedName>
        <fullName evidence="3">Myb/SANT-like DNA-binding domain-containing protein</fullName>
    </submittedName>
</protein>
<evidence type="ECO:0000313" key="4">
    <source>
        <dbReference type="Proteomes" id="UP000623129"/>
    </source>
</evidence>
<dbReference type="PANTHER" id="PTHR46929:SF3">
    <property type="entry name" value="MYB_SANT-LIKE DOMAIN-CONTAINING PROTEIN"/>
    <property type="match status" value="1"/>
</dbReference>
<evidence type="ECO:0000313" key="3">
    <source>
        <dbReference type="EMBL" id="KAF3340813.1"/>
    </source>
</evidence>
<evidence type="ECO:0000259" key="2">
    <source>
        <dbReference type="Pfam" id="PF12776"/>
    </source>
</evidence>
<dbReference type="InterPro" id="IPR024752">
    <property type="entry name" value="Myb/SANT-like_dom"/>
</dbReference>
<dbReference type="GO" id="GO:0003677">
    <property type="term" value="F:DNA binding"/>
    <property type="evidence" value="ECO:0007669"/>
    <property type="project" value="UniProtKB-KW"/>
</dbReference>
<dbReference type="OrthoDB" id="683390at2759"/>
<dbReference type="AlphaFoldDB" id="A0A833VYB6"/>
<keyword evidence="4" id="KW-1185">Reference proteome</keyword>
<feature type="compositionally biased region" description="Low complexity" evidence="1">
    <location>
        <begin position="225"/>
        <end position="236"/>
    </location>
</feature>
<proteinExistence type="predicted"/>